<dbReference type="EMBL" id="ATAE01000041">
    <property type="protein sequence ID" value="ERN52037.1"/>
    <property type="molecule type" value="Genomic_DNA"/>
</dbReference>
<name>U6SKX6_9BACI</name>
<dbReference type="PATRIC" id="fig|1188261.3.peg.3140"/>
<gene>
    <name evidence="1" type="ORF">A33I_18260</name>
</gene>
<organism evidence="1 2">
    <name type="scientific">Alkalihalophilus marmarensis DSM 21297</name>
    <dbReference type="NCBI Taxonomy" id="1188261"/>
    <lineage>
        <taxon>Bacteria</taxon>
        <taxon>Bacillati</taxon>
        <taxon>Bacillota</taxon>
        <taxon>Bacilli</taxon>
        <taxon>Bacillales</taxon>
        <taxon>Bacillaceae</taxon>
        <taxon>Alkalihalophilus</taxon>
    </lineage>
</organism>
<evidence type="ECO:0000313" key="1">
    <source>
        <dbReference type="EMBL" id="ERN52037.1"/>
    </source>
</evidence>
<dbReference type="Proteomes" id="UP000017170">
    <property type="component" value="Unassembled WGS sequence"/>
</dbReference>
<reference evidence="1 2" key="1">
    <citation type="journal article" date="2013" name="Genome Announc.">
        <title>Genome Sequence of the Extreme Obligate Alkaliphile Bacillus marmarensis Strain DSM 21297.</title>
        <authorList>
            <person name="Wernick D.G."/>
            <person name="Choi K.Y."/>
            <person name="Tat C.A."/>
            <person name="Lafontaine Rivera J.G."/>
            <person name="Liao J.C."/>
        </authorList>
    </citation>
    <scope>NUCLEOTIDE SEQUENCE [LARGE SCALE GENOMIC DNA]</scope>
    <source>
        <strain evidence="1 2">DSM 21297</strain>
    </source>
</reference>
<proteinExistence type="predicted"/>
<dbReference type="AlphaFoldDB" id="U6SKX6"/>
<sequence>MKILGLGVNIIERANIPPKENDFIIGEWDIVKTSVDEEVDSSIIASIKEAFLKASSDYLTSVDLPKVVVEARGHSYHISIQGSDYLDNKQCWITTGAYPEYTIASVTVVSA</sequence>
<evidence type="ECO:0000313" key="2">
    <source>
        <dbReference type="Proteomes" id="UP000017170"/>
    </source>
</evidence>
<accession>U6SKX6</accession>
<protein>
    <submittedName>
        <fullName evidence="1">Uncharacterized protein</fullName>
    </submittedName>
</protein>
<dbReference type="RefSeq" id="WP_022629209.1">
    <property type="nucleotide sequence ID" value="NZ_ATAE01000041.1"/>
</dbReference>
<comment type="caution">
    <text evidence="1">The sequence shown here is derived from an EMBL/GenBank/DDBJ whole genome shotgun (WGS) entry which is preliminary data.</text>
</comment>
<keyword evidence="2" id="KW-1185">Reference proteome</keyword>